<dbReference type="KEGG" id="ccac:CcaHIS019_0312420"/>
<name>A0AA48QVE8_9TREE</name>
<dbReference type="RefSeq" id="XP_060456437.1">
    <property type="nucleotide sequence ID" value="XM_060599776.1"/>
</dbReference>
<dbReference type="AlphaFoldDB" id="A0AA48QVE8"/>
<proteinExistence type="predicted"/>
<feature type="signal peptide" evidence="1">
    <location>
        <begin position="1"/>
        <end position="18"/>
    </location>
</feature>
<dbReference type="Proteomes" id="UP001233271">
    <property type="component" value="Chromosome 3"/>
</dbReference>
<evidence type="ECO:0000313" key="3">
    <source>
        <dbReference type="Proteomes" id="UP001233271"/>
    </source>
</evidence>
<sequence>MLPLAALLTVSALVSVSAAPTLGHGILSPRGNLDDSTAAAVTKRNGWDNGWYNTFVKEGLDCYSSPTYDSDKISYYKPGSSVAIGCQTHGEEVNGNDVWDFTIRDCFVPNDKLKVDSVWIPGMEDCAAAAK</sequence>
<dbReference type="EMBL" id="AP028214">
    <property type="protein sequence ID" value="BEI91172.1"/>
    <property type="molecule type" value="Genomic_DNA"/>
</dbReference>
<keyword evidence="1" id="KW-0732">Signal</keyword>
<accession>A0AA48QVE8</accession>
<keyword evidence="3" id="KW-1185">Reference proteome</keyword>
<feature type="chain" id="PRO_5041312635" evidence="1">
    <location>
        <begin position="19"/>
        <end position="131"/>
    </location>
</feature>
<organism evidence="2 3">
    <name type="scientific">Cutaneotrichosporon cavernicola</name>
    <dbReference type="NCBI Taxonomy" id="279322"/>
    <lineage>
        <taxon>Eukaryota</taxon>
        <taxon>Fungi</taxon>
        <taxon>Dikarya</taxon>
        <taxon>Basidiomycota</taxon>
        <taxon>Agaricomycotina</taxon>
        <taxon>Tremellomycetes</taxon>
        <taxon>Trichosporonales</taxon>
        <taxon>Trichosporonaceae</taxon>
        <taxon>Cutaneotrichosporon</taxon>
    </lineage>
</organism>
<dbReference type="GeneID" id="85495042"/>
<reference evidence="2" key="1">
    <citation type="journal article" date="2023" name="BMC Genomics">
        <title>Chromosome-level genome assemblies of Cutaneotrichosporon spp. (Trichosporonales, Basidiomycota) reveal imbalanced evolution between nucleotide sequences and chromosome synteny.</title>
        <authorList>
            <person name="Kobayashi Y."/>
            <person name="Kayamori A."/>
            <person name="Aoki K."/>
            <person name="Shiwa Y."/>
            <person name="Matsutani M."/>
            <person name="Fujita N."/>
            <person name="Sugita T."/>
            <person name="Iwasaki W."/>
            <person name="Tanaka N."/>
            <person name="Takashima M."/>
        </authorList>
    </citation>
    <scope>NUCLEOTIDE SEQUENCE</scope>
    <source>
        <strain evidence="2">HIS019</strain>
    </source>
</reference>
<gene>
    <name evidence="2" type="ORF">CcaverHIS019_0312420</name>
</gene>
<protein>
    <submittedName>
        <fullName evidence="2">Uncharacterized protein</fullName>
    </submittedName>
</protein>
<evidence type="ECO:0000256" key="1">
    <source>
        <dbReference type="SAM" id="SignalP"/>
    </source>
</evidence>
<evidence type="ECO:0000313" key="2">
    <source>
        <dbReference type="EMBL" id="BEI91172.1"/>
    </source>
</evidence>